<protein>
    <submittedName>
        <fullName evidence="1">Uncharacterized protein</fullName>
    </submittedName>
</protein>
<dbReference type="Proteomes" id="UP000646911">
    <property type="component" value="Unassembled WGS sequence"/>
</dbReference>
<evidence type="ECO:0000313" key="2">
    <source>
        <dbReference type="Proteomes" id="UP000646911"/>
    </source>
</evidence>
<comment type="caution">
    <text evidence="1">The sequence shown here is derived from an EMBL/GenBank/DDBJ whole genome shotgun (WGS) entry which is preliminary data.</text>
</comment>
<dbReference type="EMBL" id="JACOFX010000011">
    <property type="protein sequence ID" value="MBC3909586.1"/>
    <property type="molecule type" value="Genomic_DNA"/>
</dbReference>
<gene>
    <name evidence="1" type="ORF">H8L47_18645</name>
</gene>
<name>A0ABR6ZDZ5_9BURK</name>
<sequence length="109" mass="12415">MINSLLVLAIIAPAIFAANVEIEKNEHSLVYGKLFQNSSVSWHDEKILLRETGQMSGLSHGKTLIEAVDLRSICQKISARFLQQQLKSQPIRFCYRCILDKIYIIRSLP</sequence>
<organism evidence="1 2">
    <name type="scientific">Undibacterium umbellatum</name>
    <dbReference type="NCBI Taxonomy" id="2762300"/>
    <lineage>
        <taxon>Bacteria</taxon>
        <taxon>Pseudomonadati</taxon>
        <taxon>Pseudomonadota</taxon>
        <taxon>Betaproteobacteria</taxon>
        <taxon>Burkholderiales</taxon>
        <taxon>Oxalobacteraceae</taxon>
        <taxon>Undibacterium</taxon>
    </lineage>
</organism>
<keyword evidence="2" id="KW-1185">Reference proteome</keyword>
<accession>A0ABR6ZDZ5</accession>
<proteinExistence type="predicted"/>
<reference evidence="1 2" key="1">
    <citation type="submission" date="2020-08" db="EMBL/GenBank/DDBJ databases">
        <title>Novel species isolated from subtropical streams in China.</title>
        <authorList>
            <person name="Lu H."/>
        </authorList>
    </citation>
    <scope>NUCLEOTIDE SEQUENCE [LARGE SCALE GENOMIC DNA]</scope>
    <source>
        <strain evidence="1 2">NL8W</strain>
    </source>
</reference>
<dbReference type="RefSeq" id="WP_222616595.1">
    <property type="nucleotide sequence ID" value="NZ_JACOFX010000011.1"/>
</dbReference>
<evidence type="ECO:0000313" key="1">
    <source>
        <dbReference type="EMBL" id="MBC3909586.1"/>
    </source>
</evidence>